<keyword evidence="3" id="KW-1185">Reference proteome</keyword>
<comment type="caution">
    <text evidence="2">The sequence shown here is derived from an EMBL/GenBank/DDBJ whole genome shotgun (WGS) entry which is preliminary data.</text>
</comment>
<keyword evidence="1" id="KW-0812">Transmembrane</keyword>
<proteinExistence type="predicted"/>
<dbReference type="InterPro" id="IPR006311">
    <property type="entry name" value="TAT_signal"/>
</dbReference>
<dbReference type="EMBL" id="SMFQ01000003">
    <property type="protein sequence ID" value="TCJ87741.1"/>
    <property type="molecule type" value="Genomic_DNA"/>
</dbReference>
<protein>
    <submittedName>
        <fullName evidence="2">Uncharacterized protein</fullName>
    </submittedName>
</protein>
<evidence type="ECO:0000256" key="1">
    <source>
        <dbReference type="SAM" id="Phobius"/>
    </source>
</evidence>
<evidence type="ECO:0000313" key="2">
    <source>
        <dbReference type="EMBL" id="TCJ87741.1"/>
    </source>
</evidence>
<keyword evidence="1" id="KW-0472">Membrane</keyword>
<reference evidence="2 3" key="1">
    <citation type="submission" date="2019-03" db="EMBL/GenBank/DDBJ databases">
        <title>Genomic Encyclopedia of Type Strains, Phase IV (KMG-IV): sequencing the most valuable type-strain genomes for metagenomic binning, comparative biology and taxonomic classification.</title>
        <authorList>
            <person name="Goeker M."/>
        </authorList>
    </citation>
    <scope>NUCLEOTIDE SEQUENCE [LARGE SCALE GENOMIC DNA]</scope>
    <source>
        <strain evidence="2 3">DSM 24830</strain>
    </source>
</reference>
<organism evidence="2 3">
    <name type="scientific">Cocleimonas flava</name>
    <dbReference type="NCBI Taxonomy" id="634765"/>
    <lineage>
        <taxon>Bacteria</taxon>
        <taxon>Pseudomonadati</taxon>
        <taxon>Pseudomonadota</taxon>
        <taxon>Gammaproteobacteria</taxon>
        <taxon>Thiotrichales</taxon>
        <taxon>Thiotrichaceae</taxon>
        <taxon>Cocleimonas</taxon>
    </lineage>
</organism>
<evidence type="ECO:0000313" key="3">
    <source>
        <dbReference type="Proteomes" id="UP000294887"/>
    </source>
</evidence>
<dbReference type="RefSeq" id="WP_131905993.1">
    <property type="nucleotide sequence ID" value="NZ_BAAAFU010000004.1"/>
</dbReference>
<accession>A0A4R1FA94</accession>
<sequence>MSNTTRRTFLKGLAYGSALSIGGLSSVAIAAKSSAKASLMGAALPSCDIHLLPTQHIGTEKLSLFNHTNKAVTIENITHHNLDNVNKFLAIKVNKLGKHADQSSVTLAPGESMEFVVAAISSDNYGNTAHNSSLSIPNVLAGQLKVSSNHLDFSGVIPVTVFDSQTA</sequence>
<feature type="transmembrane region" description="Helical" evidence="1">
    <location>
        <begin position="12"/>
        <end position="31"/>
    </location>
</feature>
<dbReference type="Proteomes" id="UP000294887">
    <property type="component" value="Unassembled WGS sequence"/>
</dbReference>
<keyword evidence="1" id="KW-1133">Transmembrane helix</keyword>
<dbReference type="OrthoDB" id="9877445at2"/>
<gene>
    <name evidence="2" type="ORF">EV695_2256</name>
</gene>
<name>A0A4R1FA94_9GAMM</name>
<dbReference type="AlphaFoldDB" id="A0A4R1FA94"/>
<dbReference type="PROSITE" id="PS51318">
    <property type="entry name" value="TAT"/>
    <property type="match status" value="1"/>
</dbReference>